<dbReference type="EMBL" id="CP074694">
    <property type="protein sequence ID" value="QVL33615.1"/>
    <property type="molecule type" value="Genomic_DNA"/>
</dbReference>
<dbReference type="KEGG" id="tsph:KIH39_06800"/>
<accession>A0A8E6B7M6</accession>
<protein>
    <recommendedName>
        <fullName evidence="4">Tetratricopeptide repeat protein</fullName>
    </recommendedName>
</protein>
<feature type="chain" id="PRO_5034456309" description="Tetratricopeptide repeat protein" evidence="1">
    <location>
        <begin position="26"/>
        <end position="223"/>
    </location>
</feature>
<dbReference type="InterPro" id="IPR011990">
    <property type="entry name" value="TPR-like_helical_dom_sf"/>
</dbReference>
<reference evidence="2" key="1">
    <citation type="submission" date="2021-05" db="EMBL/GenBank/DDBJ databases">
        <title>Complete genome sequence of the cellulolytic planctomycete Telmatocola sphagniphila SP2T and characterization of the first cellulase from planctomycetes.</title>
        <authorList>
            <person name="Rakitin A.L."/>
            <person name="Beletsky A.V."/>
            <person name="Naumoff D.G."/>
            <person name="Kulichevskaya I.S."/>
            <person name="Mardanov A.V."/>
            <person name="Ravin N.V."/>
            <person name="Dedysh S.N."/>
        </authorList>
    </citation>
    <scope>NUCLEOTIDE SEQUENCE</scope>
    <source>
        <strain evidence="2">SP2T</strain>
    </source>
</reference>
<evidence type="ECO:0000256" key="1">
    <source>
        <dbReference type="SAM" id="SignalP"/>
    </source>
</evidence>
<dbReference type="Proteomes" id="UP000676194">
    <property type="component" value="Chromosome"/>
</dbReference>
<gene>
    <name evidence="2" type="ORF">KIH39_06800</name>
</gene>
<proteinExistence type="predicted"/>
<organism evidence="2 3">
    <name type="scientific">Telmatocola sphagniphila</name>
    <dbReference type="NCBI Taxonomy" id="1123043"/>
    <lineage>
        <taxon>Bacteria</taxon>
        <taxon>Pseudomonadati</taxon>
        <taxon>Planctomycetota</taxon>
        <taxon>Planctomycetia</taxon>
        <taxon>Gemmatales</taxon>
        <taxon>Gemmataceae</taxon>
    </lineage>
</organism>
<feature type="signal peptide" evidence="1">
    <location>
        <begin position="1"/>
        <end position="25"/>
    </location>
</feature>
<name>A0A8E6B7M6_9BACT</name>
<sequence>MPKVHPLRLLLLFLALCLLAGSLAAAHTLNYAQVAHAYLHQAELSRAANNEARAIHYQRLYLQKQPDAPNVLQTQAELLSTKSDRPSLDEALILLERLLLLQPTNRTAREKLIDLTIQAGRFRDSQHHIEELLKTEKPNAKLLSQLAICRWANLELNGAEELFVSALERDISYREAVFGLFDLGLMKRDTDLMRSALCVLESIFPEDPETVTRLFQFAQLQPQ</sequence>
<dbReference type="SUPFAM" id="SSF48452">
    <property type="entry name" value="TPR-like"/>
    <property type="match status" value="1"/>
</dbReference>
<dbReference type="RefSeq" id="WP_213498527.1">
    <property type="nucleotide sequence ID" value="NZ_CP074694.1"/>
</dbReference>
<keyword evidence="3" id="KW-1185">Reference proteome</keyword>
<evidence type="ECO:0000313" key="2">
    <source>
        <dbReference type="EMBL" id="QVL33615.1"/>
    </source>
</evidence>
<evidence type="ECO:0000313" key="3">
    <source>
        <dbReference type="Proteomes" id="UP000676194"/>
    </source>
</evidence>
<evidence type="ECO:0008006" key="4">
    <source>
        <dbReference type="Google" id="ProtNLM"/>
    </source>
</evidence>
<dbReference type="Gene3D" id="1.25.40.10">
    <property type="entry name" value="Tetratricopeptide repeat domain"/>
    <property type="match status" value="1"/>
</dbReference>
<keyword evidence="1" id="KW-0732">Signal</keyword>
<dbReference type="AlphaFoldDB" id="A0A8E6B7M6"/>